<keyword evidence="2" id="KW-1185">Reference proteome</keyword>
<evidence type="ECO:0000313" key="2">
    <source>
        <dbReference type="Proteomes" id="UP001303046"/>
    </source>
</evidence>
<sequence>MVCHNEELHAEVDVMYRRMTRERRQRLSRPSEVVTANRLRFFGHFMRRCSDRLVQVVLRDALRSKLKATTWT</sequence>
<comment type="caution">
    <text evidence="1">The sequence shown here is derived from an EMBL/GenBank/DDBJ whole genome shotgun (WGS) entry which is preliminary data.</text>
</comment>
<evidence type="ECO:0000313" key="1">
    <source>
        <dbReference type="EMBL" id="KAK6746186.1"/>
    </source>
</evidence>
<proteinExistence type="predicted"/>
<name>A0ABR1D9R7_NECAM</name>
<protein>
    <submittedName>
        <fullName evidence="1">Uncharacterized protein</fullName>
    </submittedName>
</protein>
<accession>A0ABR1D9R7</accession>
<organism evidence="1 2">
    <name type="scientific">Necator americanus</name>
    <name type="common">Human hookworm</name>
    <dbReference type="NCBI Taxonomy" id="51031"/>
    <lineage>
        <taxon>Eukaryota</taxon>
        <taxon>Metazoa</taxon>
        <taxon>Ecdysozoa</taxon>
        <taxon>Nematoda</taxon>
        <taxon>Chromadorea</taxon>
        <taxon>Rhabditida</taxon>
        <taxon>Rhabditina</taxon>
        <taxon>Rhabditomorpha</taxon>
        <taxon>Strongyloidea</taxon>
        <taxon>Ancylostomatidae</taxon>
        <taxon>Bunostominae</taxon>
        <taxon>Necator</taxon>
    </lineage>
</organism>
<reference evidence="1 2" key="1">
    <citation type="submission" date="2023-08" db="EMBL/GenBank/DDBJ databases">
        <title>A Necator americanus chromosomal reference genome.</title>
        <authorList>
            <person name="Ilik V."/>
            <person name="Petrzelkova K.J."/>
            <person name="Pardy F."/>
            <person name="Fuh T."/>
            <person name="Niatou-Singa F.S."/>
            <person name="Gouil Q."/>
            <person name="Baker L."/>
            <person name="Ritchie M.E."/>
            <person name="Jex A.R."/>
            <person name="Gazzola D."/>
            <person name="Li H."/>
            <person name="Toshio Fujiwara R."/>
            <person name="Zhan B."/>
            <person name="Aroian R.V."/>
            <person name="Pafco B."/>
            <person name="Schwarz E.M."/>
        </authorList>
    </citation>
    <scope>NUCLEOTIDE SEQUENCE [LARGE SCALE GENOMIC DNA]</scope>
    <source>
        <strain evidence="1 2">Aroian</strain>
        <tissue evidence="1">Whole animal</tissue>
    </source>
</reference>
<dbReference type="Proteomes" id="UP001303046">
    <property type="component" value="Unassembled WGS sequence"/>
</dbReference>
<gene>
    <name evidence="1" type="primary">Necator_chrIII.g13120</name>
    <name evidence="1" type="ORF">RB195_012353</name>
</gene>
<dbReference type="EMBL" id="JAVFWL010000003">
    <property type="protein sequence ID" value="KAK6746186.1"/>
    <property type="molecule type" value="Genomic_DNA"/>
</dbReference>